<accession>I3W289</accession>
<sequence>MQSARSYQNKEEGTEPPRHSPLKEWQFRSPPMLAFSGL</sequence>
<evidence type="ECO:0000256" key="1">
    <source>
        <dbReference type="SAM" id="MobiDB-lite"/>
    </source>
</evidence>
<keyword evidence="2" id="KW-0614">Plasmid</keyword>
<protein>
    <submittedName>
        <fullName evidence="2">Uncharacterized protein</fullName>
    </submittedName>
</protein>
<dbReference type="EMBL" id="JQ418533">
    <property type="protein sequence ID" value="AFK89716.1"/>
    <property type="molecule type" value="Genomic_DNA"/>
</dbReference>
<dbReference type="AlphaFoldDB" id="I3W289"/>
<feature type="region of interest" description="Disordered" evidence="1">
    <location>
        <begin position="1"/>
        <end position="38"/>
    </location>
</feature>
<feature type="compositionally biased region" description="Basic and acidic residues" evidence="1">
    <location>
        <begin position="8"/>
        <end position="26"/>
    </location>
</feature>
<geneLocation type="plasmid" evidence="2">
    <name>pLST424C-61</name>
</geneLocation>
<organism evidence="2">
    <name type="scientific">Escherichia coli</name>
    <dbReference type="NCBI Taxonomy" id="562"/>
    <lineage>
        <taxon>Bacteria</taxon>
        <taxon>Pseudomonadati</taxon>
        <taxon>Pseudomonadota</taxon>
        <taxon>Gammaproteobacteria</taxon>
        <taxon>Enterobacterales</taxon>
        <taxon>Enterobacteriaceae</taxon>
        <taxon>Escherichia</taxon>
    </lineage>
</organism>
<evidence type="ECO:0000313" key="2">
    <source>
        <dbReference type="EMBL" id="AFK89716.1"/>
    </source>
</evidence>
<proteinExistence type="predicted"/>
<name>I3W289_ECOLX</name>
<reference evidence="2" key="1">
    <citation type="submission" date="2012-01" db="EMBL/GenBank/DDBJ databases">
        <authorList>
            <person name="Summers A.O."/>
            <person name="Wireman J."/>
        </authorList>
    </citation>
    <scope>NUCLEOTIDE SEQUENCE</scope>
    <source>
        <strain evidence="2">LST424C</strain>
        <plasmid evidence="2">pLST424C-61</plasmid>
    </source>
</reference>